<dbReference type="AlphaFoldDB" id="A0A125W4U0"/>
<reference evidence="2 3" key="1">
    <citation type="submission" date="2010-07" db="EMBL/GenBank/DDBJ databases">
        <authorList>
            <person name="Sid Ahmed O."/>
        </authorList>
    </citation>
    <scope>NUCLEOTIDE SEQUENCE [LARGE SCALE GENOMIC DNA]</scope>
    <source>
        <strain evidence="2 3">TX4248</strain>
    </source>
</reference>
<feature type="transmembrane region" description="Helical" evidence="1">
    <location>
        <begin position="12"/>
        <end position="32"/>
    </location>
</feature>
<dbReference type="EMBL" id="AEBR01000071">
    <property type="protein sequence ID" value="EFM82238.1"/>
    <property type="molecule type" value="Genomic_DNA"/>
</dbReference>
<evidence type="ECO:0000256" key="1">
    <source>
        <dbReference type="SAM" id="Phobius"/>
    </source>
</evidence>
<proteinExistence type="predicted"/>
<keyword evidence="1" id="KW-0472">Membrane</keyword>
<gene>
    <name evidence="2" type="ORF">HMPREF9498_02172</name>
</gene>
<organism evidence="2 3">
    <name type="scientific">Enterococcus faecalis TX4248</name>
    <dbReference type="NCBI Taxonomy" id="749495"/>
    <lineage>
        <taxon>Bacteria</taxon>
        <taxon>Bacillati</taxon>
        <taxon>Bacillota</taxon>
        <taxon>Bacilli</taxon>
        <taxon>Lactobacillales</taxon>
        <taxon>Enterococcaceae</taxon>
        <taxon>Enterococcus</taxon>
    </lineage>
</organism>
<sequence length="54" mass="6797">MFSIVKQFFDFFSYFFFFYSNFASFLSIYAFFRKINHFSFFLANVFVTKFVIFW</sequence>
<protein>
    <submittedName>
        <fullName evidence="2">Uncharacterized protein</fullName>
    </submittedName>
</protein>
<dbReference type="Proteomes" id="UP000004846">
    <property type="component" value="Unassembled WGS sequence"/>
</dbReference>
<comment type="caution">
    <text evidence="2">The sequence shown here is derived from an EMBL/GenBank/DDBJ whole genome shotgun (WGS) entry which is preliminary data.</text>
</comment>
<keyword evidence="1" id="KW-1133">Transmembrane helix</keyword>
<evidence type="ECO:0000313" key="2">
    <source>
        <dbReference type="EMBL" id="EFM82238.1"/>
    </source>
</evidence>
<name>A0A125W4U0_ENTFL</name>
<keyword evidence="1" id="KW-0812">Transmembrane</keyword>
<dbReference type="HOGENOM" id="CLU_3043198_0_0_9"/>
<evidence type="ECO:0000313" key="3">
    <source>
        <dbReference type="Proteomes" id="UP000004846"/>
    </source>
</evidence>
<accession>A0A125W4U0</accession>